<name>A0A481YSK6_9VIRU</name>
<evidence type="ECO:0000313" key="2">
    <source>
        <dbReference type="EMBL" id="QBK85454.1"/>
    </source>
</evidence>
<evidence type="ECO:0000256" key="1">
    <source>
        <dbReference type="SAM" id="MobiDB-lite"/>
    </source>
</evidence>
<dbReference type="EMBL" id="MK500327">
    <property type="protein sequence ID" value="QBK85454.1"/>
    <property type="molecule type" value="Genomic_DNA"/>
</dbReference>
<feature type="region of interest" description="Disordered" evidence="1">
    <location>
        <begin position="1"/>
        <end position="39"/>
    </location>
</feature>
<gene>
    <name evidence="2" type="ORF">LCMAC101_00410</name>
</gene>
<protein>
    <submittedName>
        <fullName evidence="2">Uncharacterized protein</fullName>
    </submittedName>
</protein>
<organism evidence="2">
    <name type="scientific">Marseillevirus LCMAC101</name>
    <dbReference type="NCBI Taxonomy" id="2506602"/>
    <lineage>
        <taxon>Viruses</taxon>
        <taxon>Varidnaviria</taxon>
        <taxon>Bamfordvirae</taxon>
        <taxon>Nucleocytoviricota</taxon>
        <taxon>Megaviricetes</taxon>
        <taxon>Pimascovirales</taxon>
        <taxon>Pimascovirales incertae sedis</taxon>
        <taxon>Marseilleviridae</taxon>
    </lineage>
</organism>
<proteinExistence type="predicted"/>
<reference evidence="2" key="1">
    <citation type="journal article" date="2019" name="MBio">
        <title>Virus Genomes from Deep Sea Sediments Expand the Ocean Megavirome and Support Independent Origins of Viral Gigantism.</title>
        <authorList>
            <person name="Backstrom D."/>
            <person name="Yutin N."/>
            <person name="Jorgensen S.L."/>
            <person name="Dharamshi J."/>
            <person name="Homa F."/>
            <person name="Zaremba-Niedwiedzka K."/>
            <person name="Spang A."/>
            <person name="Wolf Y.I."/>
            <person name="Koonin E.V."/>
            <person name="Ettema T.J."/>
        </authorList>
    </citation>
    <scope>NUCLEOTIDE SEQUENCE</scope>
</reference>
<accession>A0A481YSK6</accession>
<feature type="compositionally biased region" description="Polar residues" evidence="1">
    <location>
        <begin position="1"/>
        <end position="13"/>
    </location>
</feature>
<sequence length="123" mass="13876">MSNINYDGVSSTKIEAREKEAAADSQESGRMPTPSGRLWDSIKSHYNLPDPRRIDKVLSEVTLPAGWKIGADPNDPDRRSTVIIDHEGQTVGCIFLKDTYYDRFGYTSFDKERLQDLGIVPKE</sequence>